<dbReference type="EMBL" id="CP016020">
    <property type="protein sequence ID" value="APH03429.1"/>
    <property type="molecule type" value="Genomic_DNA"/>
</dbReference>
<reference evidence="1 2" key="1">
    <citation type="journal article" date="2016" name="Sci. Rep.">
        <title>Complete genome sequence and transcriptomic analysis of a novel marine strain Bacillus weihaiensis reveals the mechanism of brown algae degradation.</title>
        <authorList>
            <person name="Zhu Y."/>
            <person name="Chen P."/>
            <person name="Bao Y."/>
            <person name="Men Y."/>
            <person name="Zeng Y."/>
            <person name="Yang J."/>
            <person name="Sun J."/>
            <person name="Sun Y."/>
        </authorList>
    </citation>
    <scope>NUCLEOTIDE SEQUENCE [LARGE SCALE GENOMIC DNA]</scope>
    <source>
        <strain evidence="1 2">Alg07</strain>
    </source>
</reference>
<dbReference type="AlphaFoldDB" id="A0A1L3MM53"/>
<organism evidence="1 2">
    <name type="scientific">Bacillus weihaiensis</name>
    <dbReference type="NCBI Taxonomy" id="1547283"/>
    <lineage>
        <taxon>Bacteria</taxon>
        <taxon>Bacillati</taxon>
        <taxon>Bacillota</taxon>
        <taxon>Bacilli</taxon>
        <taxon>Bacillales</taxon>
        <taxon>Bacillaceae</taxon>
        <taxon>Bacillus</taxon>
    </lineage>
</organism>
<keyword evidence="2" id="KW-1185">Reference proteome</keyword>
<dbReference type="KEGG" id="bwh:A9C19_00905"/>
<evidence type="ECO:0000313" key="1">
    <source>
        <dbReference type="EMBL" id="APH03429.1"/>
    </source>
</evidence>
<proteinExistence type="predicted"/>
<sequence>MVEKRFDKIDQWMVEMDQKSDKVNLQLTGVSKEVSGVKERVSRLDGKVDNFASECRSHFIKMEAKV</sequence>
<accession>A0A1L3MM53</accession>
<evidence type="ECO:0000313" key="2">
    <source>
        <dbReference type="Proteomes" id="UP000181936"/>
    </source>
</evidence>
<gene>
    <name evidence="1" type="ORF">A9C19_00905</name>
</gene>
<protein>
    <submittedName>
        <fullName evidence="1">Uncharacterized protein</fullName>
    </submittedName>
</protein>
<name>A0A1L3MM53_9BACI</name>
<dbReference type="Proteomes" id="UP000181936">
    <property type="component" value="Chromosome"/>
</dbReference>
<dbReference type="Gene3D" id="1.20.5.2280">
    <property type="match status" value="1"/>
</dbReference>